<gene>
    <name evidence="2" type="ORF">E6Q80_15565</name>
</gene>
<evidence type="ECO:0000313" key="3">
    <source>
        <dbReference type="Proteomes" id="UP000321192"/>
    </source>
</evidence>
<dbReference type="PROSITE" id="PS52050">
    <property type="entry name" value="WYL"/>
    <property type="match status" value="1"/>
</dbReference>
<protein>
    <submittedName>
        <fullName evidence="2">WYL domain-containing protein</fullName>
    </submittedName>
</protein>
<dbReference type="Proteomes" id="UP000321192">
    <property type="component" value="Unassembled WGS sequence"/>
</dbReference>
<dbReference type="RefSeq" id="WP_276660037.1">
    <property type="nucleotide sequence ID" value="NZ_SSFD01000246.1"/>
</dbReference>
<dbReference type="AlphaFoldDB" id="A0A5C7SG37"/>
<dbReference type="InterPro" id="IPR026881">
    <property type="entry name" value="WYL_dom"/>
</dbReference>
<name>A0A5C7SG37_THASP</name>
<feature type="domain" description="WYL" evidence="1">
    <location>
        <begin position="1"/>
        <end position="27"/>
    </location>
</feature>
<proteinExistence type="predicted"/>
<evidence type="ECO:0000259" key="1">
    <source>
        <dbReference type="Pfam" id="PF13280"/>
    </source>
</evidence>
<dbReference type="Pfam" id="PF13280">
    <property type="entry name" value="WYL"/>
    <property type="match status" value="1"/>
</dbReference>
<comment type="caution">
    <text evidence="2">The sequence shown here is derived from an EMBL/GenBank/DDBJ whole genome shotgun (WGS) entry which is preliminary data.</text>
</comment>
<sequence length="59" mass="6647">WGQTWTLGAWCELRGDFRSFRLDRIASSSTLDAHFDGAGMLARYLRSVRQQDDEPAATG</sequence>
<accession>A0A5C7SG37</accession>
<feature type="non-terminal residue" evidence="2">
    <location>
        <position position="1"/>
    </location>
</feature>
<reference evidence="2 3" key="1">
    <citation type="submission" date="2018-09" db="EMBL/GenBank/DDBJ databases">
        <title>Metagenome Assembled Genomes from an Advanced Water Purification Facility.</title>
        <authorList>
            <person name="Stamps B.W."/>
            <person name="Spear J.R."/>
        </authorList>
    </citation>
    <scope>NUCLEOTIDE SEQUENCE [LARGE SCALE GENOMIC DNA]</scope>
    <source>
        <strain evidence="2">Bin_27_1</strain>
    </source>
</reference>
<evidence type="ECO:0000313" key="2">
    <source>
        <dbReference type="EMBL" id="TXH82382.1"/>
    </source>
</evidence>
<organism evidence="2 3">
    <name type="scientific">Thauera aminoaromatica</name>
    <dbReference type="NCBI Taxonomy" id="164330"/>
    <lineage>
        <taxon>Bacteria</taxon>
        <taxon>Pseudomonadati</taxon>
        <taxon>Pseudomonadota</taxon>
        <taxon>Betaproteobacteria</taxon>
        <taxon>Rhodocyclales</taxon>
        <taxon>Zoogloeaceae</taxon>
        <taxon>Thauera</taxon>
    </lineage>
</organism>
<dbReference type="EMBL" id="SSFD01000246">
    <property type="protein sequence ID" value="TXH82382.1"/>
    <property type="molecule type" value="Genomic_DNA"/>
</dbReference>